<dbReference type="EC" id="2.1.1.72" evidence="2"/>
<dbReference type="GO" id="GO:0003677">
    <property type="term" value="F:DNA binding"/>
    <property type="evidence" value="ECO:0007669"/>
    <property type="project" value="InterPro"/>
</dbReference>
<dbReference type="InterPro" id="IPR002052">
    <property type="entry name" value="DNA_methylase_N6_adenine_CS"/>
</dbReference>
<keyword evidence="4" id="KW-0808">Transferase</keyword>
<keyword evidence="9" id="KW-1185">Reference proteome</keyword>
<evidence type="ECO:0000256" key="6">
    <source>
        <dbReference type="ARBA" id="ARBA00047942"/>
    </source>
</evidence>
<dbReference type="GO" id="GO:0009007">
    <property type="term" value="F:site-specific DNA-methyltransferase (adenine-specific) activity"/>
    <property type="evidence" value="ECO:0007669"/>
    <property type="project" value="UniProtKB-EC"/>
</dbReference>
<dbReference type="PROSITE" id="PS00092">
    <property type="entry name" value="N6_MTASE"/>
    <property type="match status" value="1"/>
</dbReference>
<dbReference type="AlphaFoldDB" id="A0A410P414"/>
<keyword evidence="5" id="KW-0949">S-adenosyl-L-methionine</keyword>
<comment type="similarity">
    <text evidence="1">Belongs to the N(4)/N(6)-methyltransferase family.</text>
</comment>
<dbReference type="Gene3D" id="3.40.50.150">
    <property type="entry name" value="Vaccinia Virus protein VP39"/>
    <property type="match status" value="1"/>
</dbReference>
<dbReference type="KEGG" id="vai:BU251_02840"/>
<dbReference type="GO" id="GO:0008170">
    <property type="term" value="F:N-methyltransferase activity"/>
    <property type="evidence" value="ECO:0007669"/>
    <property type="project" value="InterPro"/>
</dbReference>
<dbReference type="SUPFAM" id="SSF53335">
    <property type="entry name" value="S-adenosyl-L-methionine-dependent methyltransferases"/>
    <property type="match status" value="1"/>
</dbReference>
<dbReference type="REBASE" id="297127">
    <property type="entry name" value="M.VspLiMORF2840P"/>
</dbReference>
<evidence type="ECO:0000313" key="8">
    <source>
        <dbReference type="EMBL" id="QAT16744.1"/>
    </source>
</evidence>
<feature type="domain" description="DNA methylase N-4/N-6" evidence="7">
    <location>
        <begin position="86"/>
        <end position="404"/>
    </location>
</feature>
<dbReference type="GO" id="GO:0032259">
    <property type="term" value="P:methylation"/>
    <property type="evidence" value="ECO:0007669"/>
    <property type="project" value="UniProtKB-KW"/>
</dbReference>
<dbReference type="Proteomes" id="UP000287243">
    <property type="component" value="Chromosome"/>
</dbReference>
<reference evidence="8 9" key="1">
    <citation type="submission" date="2017-01" db="EMBL/GenBank/DDBJ databases">
        <title>First insights into the biology of 'candidatus Vampirococcus archaeovorus'.</title>
        <authorList>
            <person name="Kizina J."/>
            <person name="Jordan S."/>
            <person name="Stueber K."/>
            <person name="Reinhardt R."/>
            <person name="Harder J."/>
        </authorList>
    </citation>
    <scope>NUCLEOTIDE SEQUENCE [LARGE SCALE GENOMIC DNA]</scope>
    <source>
        <strain evidence="8 9">LiM</strain>
    </source>
</reference>
<dbReference type="EMBL" id="CP019384">
    <property type="protein sequence ID" value="QAT16744.1"/>
    <property type="molecule type" value="Genomic_DNA"/>
</dbReference>
<evidence type="ECO:0000256" key="3">
    <source>
        <dbReference type="ARBA" id="ARBA00022603"/>
    </source>
</evidence>
<dbReference type="OrthoDB" id="9800801at2"/>
<dbReference type="InterPro" id="IPR029063">
    <property type="entry name" value="SAM-dependent_MTases_sf"/>
</dbReference>
<evidence type="ECO:0000256" key="5">
    <source>
        <dbReference type="ARBA" id="ARBA00022691"/>
    </source>
</evidence>
<dbReference type="Pfam" id="PF01555">
    <property type="entry name" value="N6_N4_Mtase"/>
    <property type="match status" value="1"/>
</dbReference>
<dbReference type="PIRSF" id="PIRSF015855">
    <property type="entry name" value="TypeIII_Mtase_mKpnI"/>
    <property type="match status" value="1"/>
</dbReference>
<keyword evidence="3" id="KW-0489">Methyltransferase</keyword>
<protein>
    <recommendedName>
        <fullName evidence="2">site-specific DNA-methyltransferase (adenine-specific)</fullName>
        <ecNumber evidence="2">2.1.1.72</ecNumber>
    </recommendedName>
</protein>
<dbReference type="InterPro" id="IPR002941">
    <property type="entry name" value="DNA_methylase_N4/N6"/>
</dbReference>
<evidence type="ECO:0000256" key="4">
    <source>
        <dbReference type="ARBA" id="ARBA00022679"/>
    </source>
</evidence>
<evidence type="ECO:0000313" key="9">
    <source>
        <dbReference type="Proteomes" id="UP000287243"/>
    </source>
</evidence>
<sequence length="556" mass="64512">MSAYSTLSKEQLIAEIKRLKKGKKFGLLWEDKPEDVAELCKTKLPVLVDVEDKEISDGPHDPTNILIEGDNYHALSVLNYTHPGKIDVIYIDPPYNTGAKTWRYNNNYVEKDDAYRHSKWLSFMSKRLRLAYKLLPSDGFLICAIDNNELYTIGLLLDEIFGENNRLGLVTVLHNPKGRNQSKFFSENSEFMLIYARNIDRVSFNKVALNEEVQLTFDLEDEQGKYRLEPFMRARTVWSRENRPLNWYPIFVSKDLTHITSEKIAGYHEIYPITNNGKEMAWKNIKETFDQLNDGDYFTAKKDNDKVTIYHKYREQQVLKNVWLDQKYQSEFHGTNLLKRMLGKNIFDYPKSLYLLIDILKLTTKKDSVVLDFFAGSGTTGHAVLELNNNDAGSRRFIICTNNENNICSDVCYPRIKKAITGYKDSKGEKVEGLGGNLKYFRTDFVNADSTDKNKKKLTEMATEMLCLKESTFEKITSKKAFKIYKNTNHYTGIIFDQIAIPDFKEAIAKLKGKFSVYVFSLGDDSFEDEFKDIKQKVKLSPIPEVILRVYRRIFK</sequence>
<name>A0A410P414_VELA1</name>
<dbReference type="PRINTS" id="PR00506">
    <property type="entry name" value="D21N6MTFRASE"/>
</dbReference>
<comment type="catalytic activity">
    <reaction evidence="6">
        <text>a 2'-deoxyadenosine in DNA + S-adenosyl-L-methionine = an N(6)-methyl-2'-deoxyadenosine in DNA + S-adenosyl-L-homocysteine + H(+)</text>
        <dbReference type="Rhea" id="RHEA:15197"/>
        <dbReference type="Rhea" id="RHEA-COMP:12418"/>
        <dbReference type="Rhea" id="RHEA-COMP:12419"/>
        <dbReference type="ChEBI" id="CHEBI:15378"/>
        <dbReference type="ChEBI" id="CHEBI:57856"/>
        <dbReference type="ChEBI" id="CHEBI:59789"/>
        <dbReference type="ChEBI" id="CHEBI:90615"/>
        <dbReference type="ChEBI" id="CHEBI:90616"/>
        <dbReference type="EC" id="2.1.1.72"/>
    </reaction>
</comment>
<dbReference type="RefSeq" id="WP_128699381.1">
    <property type="nucleotide sequence ID" value="NZ_CP019384.1"/>
</dbReference>
<accession>A0A410P414</accession>
<organism evidence="8 9">
    <name type="scientific">Velamenicoccus archaeovorus</name>
    <dbReference type="NCBI Taxonomy" id="1930593"/>
    <lineage>
        <taxon>Bacteria</taxon>
        <taxon>Pseudomonadati</taxon>
        <taxon>Candidatus Omnitrophota</taxon>
        <taxon>Candidatus Velamenicoccus</taxon>
    </lineage>
</organism>
<dbReference type="InterPro" id="IPR002295">
    <property type="entry name" value="N4/N6-MTase_EcoPI_Mod-like"/>
</dbReference>
<evidence type="ECO:0000256" key="2">
    <source>
        <dbReference type="ARBA" id="ARBA00011900"/>
    </source>
</evidence>
<evidence type="ECO:0000259" key="7">
    <source>
        <dbReference type="Pfam" id="PF01555"/>
    </source>
</evidence>
<gene>
    <name evidence="8" type="ORF">BU251_02840</name>
</gene>
<proteinExistence type="inferred from homology"/>
<evidence type="ECO:0000256" key="1">
    <source>
        <dbReference type="ARBA" id="ARBA00006594"/>
    </source>
</evidence>